<evidence type="ECO:0000313" key="3">
    <source>
        <dbReference type="EMBL" id="HIU47367.1"/>
    </source>
</evidence>
<feature type="compositionally biased region" description="Low complexity" evidence="1">
    <location>
        <begin position="278"/>
        <end position="292"/>
    </location>
</feature>
<protein>
    <submittedName>
        <fullName evidence="3">Uncharacterized protein</fullName>
    </submittedName>
</protein>
<reference evidence="3" key="1">
    <citation type="submission" date="2020-10" db="EMBL/GenBank/DDBJ databases">
        <authorList>
            <person name="Gilroy R."/>
        </authorList>
    </citation>
    <scope>NUCLEOTIDE SEQUENCE</scope>
    <source>
        <strain evidence="3">ChiSxjej2B14-8506</strain>
    </source>
</reference>
<feature type="signal peptide" evidence="2">
    <location>
        <begin position="1"/>
        <end position="24"/>
    </location>
</feature>
<evidence type="ECO:0000256" key="1">
    <source>
        <dbReference type="SAM" id="MobiDB-lite"/>
    </source>
</evidence>
<dbReference type="EMBL" id="DVNK01000052">
    <property type="protein sequence ID" value="HIU47367.1"/>
    <property type="molecule type" value="Genomic_DNA"/>
</dbReference>
<keyword evidence="2" id="KW-0732">Signal</keyword>
<name>A0A9D1LSV1_9FIRM</name>
<evidence type="ECO:0000313" key="4">
    <source>
        <dbReference type="Proteomes" id="UP000824123"/>
    </source>
</evidence>
<gene>
    <name evidence="3" type="ORF">IAC59_08955</name>
</gene>
<feature type="compositionally biased region" description="Low complexity" evidence="1">
    <location>
        <begin position="235"/>
        <end position="265"/>
    </location>
</feature>
<feature type="region of interest" description="Disordered" evidence="1">
    <location>
        <begin position="223"/>
        <end position="292"/>
    </location>
</feature>
<sequence>MKQMRYIALALSMAVLLMTLTACGGGGEETPTTTVNADGTLSGEATDTLNVYMCAEYLNEDAANELIDQLTSSLDMFSDGGVTVNLTCVATGSGEDPTMQMAGMMKLTAAIAAQEVDVVIADEANAARNARSDTFYALSDLLTEDEISALGTNALSYSLLDDQGEPTGESTPACGVDLSSDTRFDAVFGDVPVGVFVAANSPNLENSKALLRGLIGGLDSSANASVQDSGDDAAQDALDAASGEDSADAAGTADAVATDDASAGTEPAGEASTDSASTDAEPTETPTDAAAA</sequence>
<dbReference type="AlphaFoldDB" id="A0A9D1LSV1"/>
<dbReference type="Proteomes" id="UP000824123">
    <property type="component" value="Unassembled WGS sequence"/>
</dbReference>
<dbReference type="PROSITE" id="PS51257">
    <property type="entry name" value="PROKAR_LIPOPROTEIN"/>
    <property type="match status" value="1"/>
</dbReference>
<accession>A0A9D1LSV1</accession>
<feature type="chain" id="PRO_5038909417" evidence="2">
    <location>
        <begin position="25"/>
        <end position="292"/>
    </location>
</feature>
<evidence type="ECO:0000256" key="2">
    <source>
        <dbReference type="SAM" id="SignalP"/>
    </source>
</evidence>
<proteinExistence type="predicted"/>
<reference evidence="3" key="2">
    <citation type="journal article" date="2021" name="PeerJ">
        <title>Extensive microbial diversity within the chicken gut microbiome revealed by metagenomics and culture.</title>
        <authorList>
            <person name="Gilroy R."/>
            <person name="Ravi A."/>
            <person name="Getino M."/>
            <person name="Pursley I."/>
            <person name="Horton D.L."/>
            <person name="Alikhan N.F."/>
            <person name="Baker D."/>
            <person name="Gharbi K."/>
            <person name="Hall N."/>
            <person name="Watson M."/>
            <person name="Adriaenssens E.M."/>
            <person name="Foster-Nyarko E."/>
            <person name="Jarju S."/>
            <person name="Secka A."/>
            <person name="Antonio M."/>
            <person name="Oren A."/>
            <person name="Chaudhuri R.R."/>
            <person name="La Ragione R."/>
            <person name="Hildebrand F."/>
            <person name="Pallen M.J."/>
        </authorList>
    </citation>
    <scope>NUCLEOTIDE SEQUENCE</scope>
    <source>
        <strain evidence="3">ChiSxjej2B14-8506</strain>
    </source>
</reference>
<comment type="caution">
    <text evidence="3">The sequence shown here is derived from an EMBL/GenBank/DDBJ whole genome shotgun (WGS) entry which is preliminary data.</text>
</comment>
<organism evidence="3 4">
    <name type="scientific">Candidatus Fimadaptatus faecigallinarum</name>
    <dbReference type="NCBI Taxonomy" id="2840814"/>
    <lineage>
        <taxon>Bacteria</taxon>
        <taxon>Bacillati</taxon>
        <taxon>Bacillota</taxon>
        <taxon>Clostridia</taxon>
        <taxon>Eubacteriales</taxon>
        <taxon>Candidatus Fimadaptatus</taxon>
    </lineage>
</organism>